<organism evidence="1 2">
    <name type="scientific">Imbroritus primus</name>
    <dbReference type="NCBI Taxonomy" id="3058603"/>
    <lineage>
        <taxon>Bacteria</taxon>
        <taxon>Pseudomonadati</taxon>
        <taxon>Pseudomonadota</taxon>
        <taxon>Betaproteobacteria</taxon>
        <taxon>Burkholderiales</taxon>
        <taxon>Burkholderiaceae</taxon>
        <taxon>Imbroritus</taxon>
    </lineage>
</organism>
<accession>A0ACD3SLK7</accession>
<comment type="caution">
    <text evidence="1">The sequence shown here is derived from an EMBL/GenBank/DDBJ whole genome shotgun (WGS) entry which is preliminary data.</text>
</comment>
<name>A0ACD3SLK7_9BURK</name>
<gene>
    <name evidence="1" type="ORF">MW7_013850</name>
</gene>
<dbReference type="EMBL" id="AKCV02000025">
    <property type="protein sequence ID" value="TMS57043.1"/>
    <property type="molecule type" value="Genomic_DNA"/>
</dbReference>
<sequence length="141" mass="15429">MTKRTPDPLIQHVLELMAPLATRVGPLTAKRMFGGHGLFYDGLMFGLVSDGQLYFKCDAATRAIFEAAGAQPFRYAKAQREVVMASYWSAPESCLEDAAQMAAWAQRAVEAALRLANAEVRTRRRVSRTAVDGVCSHGPPD</sequence>
<reference evidence="1" key="1">
    <citation type="submission" date="2019-05" db="EMBL/GenBank/DDBJ databases">
        <title>Revised genome assembly of Burkholderiaceae (previously Ralstonia) sp. PBA.</title>
        <authorList>
            <person name="Gan H.M."/>
        </authorList>
    </citation>
    <scope>NUCLEOTIDE SEQUENCE</scope>
    <source>
        <strain evidence="1">PBA</strain>
    </source>
</reference>
<evidence type="ECO:0000313" key="1">
    <source>
        <dbReference type="EMBL" id="TMS57043.1"/>
    </source>
</evidence>
<evidence type="ECO:0000313" key="2">
    <source>
        <dbReference type="Proteomes" id="UP000004277"/>
    </source>
</evidence>
<protein>
    <submittedName>
        <fullName evidence="1">TfoX/Sxy family protein</fullName>
    </submittedName>
</protein>
<proteinExistence type="predicted"/>
<dbReference type="Proteomes" id="UP000004277">
    <property type="component" value="Unassembled WGS sequence"/>
</dbReference>
<keyword evidence="2" id="KW-1185">Reference proteome</keyword>